<evidence type="ECO:0000259" key="3">
    <source>
        <dbReference type="Pfam" id="PF12042"/>
    </source>
</evidence>
<name>A0AAV6VYN5_9ARAC</name>
<feature type="domain" description="Tubuliform egg casing silk strands structural" evidence="3">
    <location>
        <begin position="1208"/>
        <end position="1332"/>
    </location>
</feature>
<dbReference type="Gene3D" id="1.10.274.60">
    <property type="entry name" value="Spidroin, repetitive domain"/>
    <property type="match status" value="6"/>
</dbReference>
<feature type="domain" description="Spidroin N-terminal" evidence="4">
    <location>
        <begin position="34"/>
        <end position="159"/>
    </location>
</feature>
<evidence type="ECO:0000313" key="5">
    <source>
        <dbReference type="EMBL" id="KAG8200821.1"/>
    </source>
</evidence>
<dbReference type="Gene3D" id="1.10.274.70">
    <property type="match status" value="1"/>
</dbReference>
<feature type="domain" description="Tubuliform egg casing silk strands structural" evidence="3">
    <location>
        <begin position="247"/>
        <end position="367"/>
    </location>
</feature>
<evidence type="ECO:0000259" key="4">
    <source>
        <dbReference type="Pfam" id="PF16763"/>
    </source>
</evidence>
<organism evidence="5 6">
    <name type="scientific">Oedothorax gibbosus</name>
    <dbReference type="NCBI Taxonomy" id="931172"/>
    <lineage>
        <taxon>Eukaryota</taxon>
        <taxon>Metazoa</taxon>
        <taxon>Ecdysozoa</taxon>
        <taxon>Arthropoda</taxon>
        <taxon>Chelicerata</taxon>
        <taxon>Arachnida</taxon>
        <taxon>Araneae</taxon>
        <taxon>Araneomorphae</taxon>
        <taxon>Entelegynae</taxon>
        <taxon>Araneoidea</taxon>
        <taxon>Linyphiidae</taxon>
        <taxon>Erigoninae</taxon>
        <taxon>Oedothorax</taxon>
    </lineage>
</organism>
<sequence>MIWLTSFSFAVLLFTYQHDLVESKKHSSGSSKSPWANPAKANNFMKCLIQKIGSSSAFPQQDKEDMESIVETMMSAMSSMSNSKGSSGAALQAMNMAFASSMAELVIAEDASDAQGIAMKTEALAQSLKQCFRSTLGHVNRHFITEIKDLIGMFAKEAAAEAAEEEEGDDGMGGGDSSFNLDAGIGGGDSFNLGSAIGGDSFNLDAGLDGGDSSLNAGVGIGNLAFGADDYQSLDATNQLDGSGDVSLQLSQNLASTLANSDILRAVFTSRITPNMARNIIDSALPEISRGLNLDFVTSSQIKNNIMRALVNVKPGSPVIQYIQAIVPAISSALSSKGMLNQNTKNQVSSQISMGMIKGVASAASKNGINLANINLQNDLLKVKKLNDQLATRFGNEAYPTSLDSTGGYAGGLDAGVDMQIGGAGSSGADLSSKLASTLGNALLQSDTFRGAFKRGMSSAAAGGLINAAVQQISADLGLDANTSGQLRSALVQAVTSVPQGSDSNSYAQAIAPAFARVLVSTNKLNARNAKQLGSNIATGLVKSVSVNAPRYGIRLPAINLDADLQKVNTVMVQFDASAPLSAGLGGVDASGSYPGGLDGSYPGGLDSTGGYAGGLDSGVDMQVGGAGSSGADLSSKLASTLGNALLQSDTFRGAFKRGMSSAAAGGLINAAVQQISADLGLDANTSGQLRSALVQAVTSVPQGSDSNSYAQAIAPAFARVLVSTNKLNARNAKQLGSNIATGLVKSVSVNAPRYGIRLPAINLDADLQKVNTVMVQFDASAPLSAGLGGVDASGSYPGGLDGSYAGGLDSTGGYAGGLDAGVDMQVGGAGSSGADLSSKLASTLGNALLQSDTFRGAFKRGMSSAAAGGLINAAVQQISADLGLDANTSGQLRSALVQAVTSVPQGSDSNSYAQAIAPAFARVLVSTNKLNARNAKQLGSNIATGLVKSVSVNAPRYGIRLPAINLDADLQKVNTVMVQFDASAPLSAGLGGVDASGSYPGGLDGSYPSGLDSTGGYAGGLDAGVDMQRCFQERNVFAAAGGLINAAVQQISADLGLDANTSGQLRSALVQAVTSVPQGSDSNSYAQAIAPAFARVLVSTNKLNARNAKQLGSNIATGLVKSVSVNAPRYGIRLPAINLDADLQKVNTVMVQFDASAPLSAGLGGVDASGSYPGGLDGSYAGGLDSTGGYAGGLDAGVDMQVGGAGSSGADLSSKLASTLGNALLQSDTFRGAFKRGMSSAAAGGLINAAVQQISADLGLDANTSGQLRSALVQAVTSVPQGSDSNSYAQAIAPAFARVLVSTNKLNARNAKQLGSNIATGLVKSVSVNAPRYGIRLPAINLDADLQKVNTRHGTVRRFRSIISGSRWC</sequence>
<reference evidence="5 6" key="1">
    <citation type="journal article" date="2022" name="Nat. Ecol. Evol.">
        <title>A masculinizing supergene underlies an exaggerated male reproductive morph in a spider.</title>
        <authorList>
            <person name="Hendrickx F."/>
            <person name="De Corte Z."/>
            <person name="Sonet G."/>
            <person name="Van Belleghem S.M."/>
            <person name="Kostlbacher S."/>
            <person name="Vangestel C."/>
        </authorList>
    </citation>
    <scope>NUCLEOTIDE SEQUENCE [LARGE SCALE GENOMIC DNA]</scope>
    <source>
        <strain evidence="5">W744_W776</strain>
    </source>
</reference>
<dbReference type="Pfam" id="PF16763">
    <property type="entry name" value="Spidroin_N"/>
    <property type="match status" value="1"/>
</dbReference>
<feature type="region of interest" description="Disordered" evidence="1">
    <location>
        <begin position="160"/>
        <end position="179"/>
    </location>
</feature>
<dbReference type="Pfam" id="PF12042">
    <property type="entry name" value="RP1-2"/>
    <property type="match status" value="6"/>
</dbReference>
<comment type="caution">
    <text evidence="5">The sequence shown here is derived from an EMBL/GenBank/DDBJ whole genome shotgun (WGS) entry which is preliminary data.</text>
</comment>
<evidence type="ECO:0000256" key="2">
    <source>
        <dbReference type="SAM" id="SignalP"/>
    </source>
</evidence>
<feature type="domain" description="Tubuliform egg casing silk strands structural" evidence="3">
    <location>
        <begin position="629"/>
        <end position="754"/>
    </location>
</feature>
<feature type="domain" description="Tubuliform egg casing silk strands structural" evidence="3">
    <location>
        <begin position="426"/>
        <end position="551"/>
    </location>
</feature>
<gene>
    <name evidence="5" type="ORF">JTE90_006400</name>
</gene>
<keyword evidence="2" id="KW-0732">Signal</keyword>
<dbReference type="EMBL" id="JAFNEN010000013">
    <property type="protein sequence ID" value="KAG8200821.1"/>
    <property type="molecule type" value="Genomic_DNA"/>
</dbReference>
<feature type="chain" id="PRO_5043473561" description="Aciniform spidroin 1" evidence="2">
    <location>
        <begin position="24"/>
        <end position="1370"/>
    </location>
</feature>
<dbReference type="InterPro" id="IPR031913">
    <property type="entry name" value="Spidroin_N"/>
</dbReference>
<feature type="domain" description="Tubuliform egg casing silk strands structural" evidence="3">
    <location>
        <begin position="832"/>
        <end position="957"/>
    </location>
</feature>
<proteinExistence type="predicted"/>
<evidence type="ECO:0008006" key="7">
    <source>
        <dbReference type="Google" id="ProtNLM"/>
    </source>
</evidence>
<dbReference type="InterPro" id="IPR038243">
    <property type="entry name" value="Spidroin_N_sf"/>
</dbReference>
<protein>
    <recommendedName>
        <fullName evidence="7">Aciniform spidroin 1</fullName>
    </recommendedName>
</protein>
<dbReference type="InterPro" id="IPR021915">
    <property type="entry name" value="RP1-2"/>
</dbReference>
<feature type="domain" description="Tubuliform egg casing silk strands structural" evidence="3">
    <location>
        <begin position="1036"/>
        <end position="1130"/>
    </location>
</feature>
<accession>A0AAV6VYN5</accession>
<dbReference type="InterPro" id="IPR043070">
    <property type="entry name" value="Spidroin_repeat"/>
</dbReference>
<dbReference type="Proteomes" id="UP000827092">
    <property type="component" value="Unassembled WGS sequence"/>
</dbReference>
<evidence type="ECO:0000313" key="6">
    <source>
        <dbReference type="Proteomes" id="UP000827092"/>
    </source>
</evidence>
<feature type="signal peptide" evidence="2">
    <location>
        <begin position="1"/>
        <end position="23"/>
    </location>
</feature>
<keyword evidence="6" id="KW-1185">Reference proteome</keyword>
<evidence type="ECO:0000256" key="1">
    <source>
        <dbReference type="SAM" id="MobiDB-lite"/>
    </source>
</evidence>